<dbReference type="OrthoDB" id="191315at2759"/>
<dbReference type="InterPro" id="IPR002220">
    <property type="entry name" value="DapA-like"/>
</dbReference>
<evidence type="ECO:0000256" key="1">
    <source>
        <dbReference type="ARBA" id="ARBA00023239"/>
    </source>
</evidence>
<name>A0A165CRC9_9BASI</name>
<feature type="region of interest" description="Disordered" evidence="2">
    <location>
        <begin position="1"/>
        <end position="20"/>
    </location>
</feature>
<evidence type="ECO:0000256" key="2">
    <source>
        <dbReference type="SAM" id="MobiDB-lite"/>
    </source>
</evidence>
<dbReference type="CDD" id="cd00408">
    <property type="entry name" value="DHDPS-like"/>
    <property type="match status" value="1"/>
</dbReference>
<dbReference type="EMBL" id="KV424118">
    <property type="protein sequence ID" value="KZT51245.1"/>
    <property type="molecule type" value="Genomic_DNA"/>
</dbReference>
<evidence type="ECO:0000313" key="4">
    <source>
        <dbReference type="Proteomes" id="UP000076842"/>
    </source>
</evidence>
<dbReference type="PANTHER" id="PTHR12128">
    <property type="entry name" value="DIHYDRODIPICOLINATE SYNTHASE"/>
    <property type="match status" value="1"/>
</dbReference>
<dbReference type="InParanoid" id="A0A165CRC9"/>
<keyword evidence="4" id="KW-1185">Reference proteome</keyword>
<dbReference type="AlphaFoldDB" id="A0A165CRC9"/>
<accession>A0A165CRC9</accession>
<protein>
    <submittedName>
        <fullName evidence="3">Aldolase</fullName>
    </submittedName>
</protein>
<gene>
    <name evidence="3" type="ORF">CALCODRAFT_477401</name>
</gene>
<organism evidence="3 4">
    <name type="scientific">Calocera cornea HHB12733</name>
    <dbReference type="NCBI Taxonomy" id="1353952"/>
    <lineage>
        <taxon>Eukaryota</taxon>
        <taxon>Fungi</taxon>
        <taxon>Dikarya</taxon>
        <taxon>Basidiomycota</taxon>
        <taxon>Agaricomycotina</taxon>
        <taxon>Dacrymycetes</taxon>
        <taxon>Dacrymycetales</taxon>
        <taxon>Dacrymycetaceae</taxon>
        <taxon>Calocera</taxon>
    </lineage>
</organism>
<reference evidence="3 4" key="1">
    <citation type="journal article" date="2016" name="Mol. Biol. Evol.">
        <title>Comparative Genomics of Early-Diverging Mushroom-Forming Fungi Provides Insights into the Origins of Lignocellulose Decay Capabilities.</title>
        <authorList>
            <person name="Nagy L.G."/>
            <person name="Riley R."/>
            <person name="Tritt A."/>
            <person name="Adam C."/>
            <person name="Daum C."/>
            <person name="Floudas D."/>
            <person name="Sun H."/>
            <person name="Yadav J.S."/>
            <person name="Pangilinan J."/>
            <person name="Larsson K.H."/>
            <person name="Matsuura K."/>
            <person name="Barry K."/>
            <person name="Labutti K."/>
            <person name="Kuo R."/>
            <person name="Ohm R.A."/>
            <person name="Bhattacharya S.S."/>
            <person name="Shirouzu T."/>
            <person name="Yoshinaga Y."/>
            <person name="Martin F.M."/>
            <person name="Grigoriev I.V."/>
            <person name="Hibbett D.S."/>
        </authorList>
    </citation>
    <scope>NUCLEOTIDE SEQUENCE [LARGE SCALE GENOMIC DNA]</scope>
    <source>
        <strain evidence="3 4">HHB12733</strain>
    </source>
</reference>
<proteinExistence type="predicted"/>
<evidence type="ECO:0000313" key="3">
    <source>
        <dbReference type="EMBL" id="KZT51245.1"/>
    </source>
</evidence>
<dbReference type="Gene3D" id="3.20.20.70">
    <property type="entry name" value="Aldolase class I"/>
    <property type="match status" value="1"/>
</dbReference>
<dbReference type="PRINTS" id="PR00146">
    <property type="entry name" value="DHPICSNTHASE"/>
</dbReference>
<dbReference type="PANTHER" id="PTHR12128:SF66">
    <property type="entry name" value="4-HYDROXY-2-OXOGLUTARATE ALDOLASE, MITOCHONDRIAL"/>
    <property type="match status" value="1"/>
</dbReference>
<dbReference type="InterPro" id="IPR013785">
    <property type="entry name" value="Aldolase_TIM"/>
</dbReference>
<dbReference type="GO" id="GO:0008840">
    <property type="term" value="F:4-hydroxy-tetrahydrodipicolinate synthase activity"/>
    <property type="evidence" value="ECO:0007669"/>
    <property type="project" value="TreeGrafter"/>
</dbReference>
<sequence length="369" mass="39863">MFSMLDGLTGTKTPRPPQPGVWAPMPTFFLPDTEELGEPRMCTVLLRYVLTWKTNIPTFRRHMVSMAEKKMGIVVGGSMGEAHHCTPAERILLVQEARQALDAADMTDVPILAGTGMGSTKATIELTREAVNAGADAALVIASGYYAGAIAGDRKALKKFWMDVCEKSPIPVMIYNYPGASGGINLDSDVIEEIGREAPNSCGVKLTCGDVGKLTRICATVAVPSFAQLHPRDTQTPFLVLGGFADFLVPSVFARGHGAIMGLGNISPRVLVRCWELAQEALRDPTALEAAQQLQDLAARGDRTIALAGISGTKELLNRLYGYGGAPRRPLLPLSATEGQELWDHENVRALLNVEMELEAEAQRVHEKQ</sequence>
<dbReference type="SUPFAM" id="SSF51569">
    <property type="entry name" value="Aldolase"/>
    <property type="match status" value="1"/>
</dbReference>
<dbReference type="SMART" id="SM01130">
    <property type="entry name" value="DHDPS"/>
    <property type="match status" value="1"/>
</dbReference>
<dbReference type="Proteomes" id="UP000076842">
    <property type="component" value="Unassembled WGS sequence"/>
</dbReference>
<keyword evidence="1" id="KW-0456">Lyase</keyword>
<dbReference type="STRING" id="1353952.A0A165CRC9"/>
<dbReference type="Pfam" id="PF00701">
    <property type="entry name" value="DHDPS"/>
    <property type="match status" value="1"/>
</dbReference>